<dbReference type="RefSeq" id="WP_344043855.1">
    <property type="nucleotide sequence ID" value="NZ_BAAAPB010000001.1"/>
</dbReference>
<reference evidence="2" key="1">
    <citation type="journal article" date="2019" name="Int. J. Syst. Evol. Microbiol.">
        <title>The Global Catalogue of Microorganisms (GCM) 10K type strain sequencing project: providing services to taxonomists for standard genome sequencing and annotation.</title>
        <authorList>
            <consortium name="The Broad Institute Genomics Platform"/>
            <consortium name="The Broad Institute Genome Sequencing Center for Infectious Disease"/>
            <person name="Wu L."/>
            <person name="Ma J."/>
        </authorList>
    </citation>
    <scope>NUCLEOTIDE SEQUENCE [LARGE SCALE GENOMIC DNA]</scope>
    <source>
        <strain evidence="2">JCM 15309</strain>
    </source>
</reference>
<evidence type="ECO:0000313" key="1">
    <source>
        <dbReference type="EMBL" id="GAA1956077.1"/>
    </source>
</evidence>
<sequence length="101" mass="11108">MADAADERVVPDVREYRDDMSASLEDWWPRLSDATRGWLIANNGDAVPDSIAEEITRAGGVIVADAWWVGQIEPTGFYLSDEAVDWIEECANGETPGPRLG</sequence>
<organism evidence="1 2">
    <name type="scientific">Nocardioides panacihumi</name>
    <dbReference type="NCBI Taxonomy" id="400774"/>
    <lineage>
        <taxon>Bacteria</taxon>
        <taxon>Bacillati</taxon>
        <taxon>Actinomycetota</taxon>
        <taxon>Actinomycetes</taxon>
        <taxon>Propionibacteriales</taxon>
        <taxon>Nocardioidaceae</taxon>
        <taxon>Nocardioides</taxon>
    </lineage>
</organism>
<keyword evidence="2" id="KW-1185">Reference proteome</keyword>
<accession>A0ABP5C282</accession>
<protein>
    <submittedName>
        <fullName evidence="1">Uncharacterized protein</fullName>
    </submittedName>
</protein>
<name>A0ABP5C282_9ACTN</name>
<dbReference type="Proteomes" id="UP001500571">
    <property type="component" value="Unassembled WGS sequence"/>
</dbReference>
<dbReference type="EMBL" id="BAAAPB010000001">
    <property type="protein sequence ID" value="GAA1956077.1"/>
    <property type="molecule type" value="Genomic_DNA"/>
</dbReference>
<gene>
    <name evidence="1" type="ORF">GCM10009798_14270</name>
</gene>
<comment type="caution">
    <text evidence="1">The sequence shown here is derived from an EMBL/GenBank/DDBJ whole genome shotgun (WGS) entry which is preliminary data.</text>
</comment>
<evidence type="ECO:0000313" key="2">
    <source>
        <dbReference type="Proteomes" id="UP001500571"/>
    </source>
</evidence>
<proteinExistence type="predicted"/>